<dbReference type="Proteomes" id="UP001237105">
    <property type="component" value="Unassembled WGS sequence"/>
</dbReference>
<reference evidence="3 4" key="1">
    <citation type="submission" date="2023-05" db="EMBL/GenBank/DDBJ databases">
        <title>Draft genome sequence of Streptomyces sp. B-S-A12 isolated from a cave soil in Thailand.</title>
        <authorList>
            <person name="Chamroensaksri N."/>
            <person name="Muangham S."/>
        </authorList>
    </citation>
    <scope>NUCLEOTIDE SEQUENCE [LARGE SCALE GENOMIC DNA]</scope>
    <source>
        <strain evidence="3 4">B-S-A12</strain>
    </source>
</reference>
<protein>
    <submittedName>
        <fullName evidence="3">WXG100 family type VII secretion target</fullName>
    </submittedName>
</protein>
<proteinExistence type="predicted"/>
<dbReference type="EMBL" id="JASCIS010000062">
    <property type="protein sequence ID" value="MDI3423760.1"/>
    <property type="molecule type" value="Genomic_DNA"/>
</dbReference>
<evidence type="ECO:0000256" key="1">
    <source>
        <dbReference type="SAM" id="Coils"/>
    </source>
</evidence>
<evidence type="ECO:0000313" key="3">
    <source>
        <dbReference type="EMBL" id="MDI3423760.1"/>
    </source>
</evidence>
<dbReference type="SUPFAM" id="SSF140453">
    <property type="entry name" value="EsxAB dimer-like"/>
    <property type="match status" value="1"/>
</dbReference>
<organism evidence="3 4">
    <name type="scientific">Streptomyces luteolus</name>
    <dbReference type="NCBI Taxonomy" id="3043615"/>
    <lineage>
        <taxon>Bacteria</taxon>
        <taxon>Bacillati</taxon>
        <taxon>Actinomycetota</taxon>
        <taxon>Actinomycetes</taxon>
        <taxon>Kitasatosporales</taxon>
        <taxon>Streptomycetaceae</taxon>
        <taxon>Streptomyces</taxon>
    </lineage>
</organism>
<feature type="region of interest" description="Disordered" evidence="2">
    <location>
        <begin position="315"/>
        <end position="388"/>
    </location>
</feature>
<feature type="coiled-coil region" evidence="1">
    <location>
        <begin position="87"/>
        <end position="114"/>
    </location>
</feature>
<keyword evidence="1" id="KW-0175">Coiled coil</keyword>
<dbReference type="Gene3D" id="1.10.287.1060">
    <property type="entry name" value="ESAT-6-like"/>
    <property type="match status" value="1"/>
</dbReference>
<evidence type="ECO:0000256" key="2">
    <source>
        <dbReference type="SAM" id="MobiDB-lite"/>
    </source>
</evidence>
<accession>A0ABT6T8Q5</accession>
<dbReference type="InterPro" id="IPR010310">
    <property type="entry name" value="T7SS_ESAT-6-like"/>
</dbReference>
<name>A0ABT6T8Q5_9ACTN</name>
<comment type="caution">
    <text evidence="3">The sequence shown here is derived from an EMBL/GenBank/DDBJ whole genome shotgun (WGS) entry which is preliminary data.</text>
</comment>
<evidence type="ECO:0000313" key="4">
    <source>
        <dbReference type="Proteomes" id="UP001237105"/>
    </source>
</evidence>
<dbReference type="RefSeq" id="WP_282539592.1">
    <property type="nucleotide sequence ID" value="NZ_JASCIS010000062.1"/>
</dbReference>
<gene>
    <name evidence="3" type="ORF">QIT00_35330</name>
</gene>
<feature type="compositionally biased region" description="Basic and acidic residues" evidence="2">
    <location>
        <begin position="349"/>
        <end position="372"/>
    </location>
</feature>
<sequence length="388" mass="39926">MSGSESAAEEIIELGIEVWNPGGRPDELREAAKAWRKLAENLRELVKALDGNVNDTVGDTWRGLAANAFQKHWKEFSDAVLAATDDFEEAAKGLDEAAKNIDEINAEVHDIYLEIGISAAVSAGMSVFTLGISAAVGTARVTMLVDRALNAIGILGRALRRIAQAFRTLHAAGGWRKVAVEGLANWAGGSIGGMITSQLSGKGWEVGTNLTGGFAGATVGTAAGKAATALGRGAILSGVAGGAAGGFTGDALDSARKQIMPDDKKDKTGKYAEDFDIRQAGVTAVTGGAAGGVGGAGRSVDRGLDDFARDLRSENDYTNVGRRPEHQNSAIDTGWGSSLPVAGGVAANDAKDEVGDVDKSEAAAESAAKRNSDSLSTPAVDKIKQDFG</sequence>
<keyword evidence="4" id="KW-1185">Reference proteome</keyword>
<dbReference type="Pfam" id="PF06013">
    <property type="entry name" value="WXG100"/>
    <property type="match status" value="1"/>
</dbReference>
<dbReference type="InterPro" id="IPR036689">
    <property type="entry name" value="ESAT-6-like_sf"/>
</dbReference>